<protein>
    <recommendedName>
        <fullName evidence="2">FAD-binding domain-containing protein</fullName>
    </recommendedName>
</protein>
<keyword evidence="1" id="KW-0560">Oxidoreductase</keyword>
<evidence type="ECO:0000313" key="3">
    <source>
        <dbReference type="EMBL" id="AEV19303.1"/>
    </source>
</evidence>
<dbReference type="Gene3D" id="3.50.50.60">
    <property type="entry name" value="FAD/NAD(P)-binding domain"/>
    <property type="match status" value="1"/>
</dbReference>
<accession>A0ABM5MHV6</accession>
<evidence type="ECO:0000256" key="1">
    <source>
        <dbReference type="ARBA" id="ARBA00023002"/>
    </source>
</evidence>
<dbReference type="PANTHER" id="PTHR43476">
    <property type="entry name" value="3-(3-HYDROXY-PHENYL)PROPIONATE/3-HYDROXYCINNAMIC ACID HYDROXYLASE"/>
    <property type="match status" value="1"/>
</dbReference>
<sequence length="401" mass="45982">MKKQVVIVGGGPAGMLMGLLLARENIDVLVLEKNKSLERDFRGETIAPGSVYLLKKLGIFRELEKHGFVKVNKIKMYDRDEKLFSVDFDRFDHPQKFGIDIPQPVVLEAIKQQALKHPNFHYIDGALCMDLLKENDQVVGVRYKQEQDVKEIQSQLVIGAEGRFSRIRSLAGFRVKKENFSRDLIWFKVPKPANWEEGNLIKVHKHDHVIILPTYPNYLRVGTYIPLGGSAYIKSKSIDWFIDKVCRIEPRLREPMKEHITSWEDTTLLKIFTAHVDEWAKDGIILIGDSAHTLSPILGQGVNLAMQDAYELLPYVKDGLSTYKNRPIPASHFDEFVSKRKQQVSFVSGFQAQQEQNLAASSLIQCAIRKLKMRVLDRLPFKYAVMEKLQYGIFANEKVEV</sequence>
<evidence type="ECO:0000259" key="2">
    <source>
        <dbReference type="Pfam" id="PF01494"/>
    </source>
</evidence>
<dbReference type="EMBL" id="CP003125">
    <property type="protein sequence ID" value="AEV19303.1"/>
    <property type="molecule type" value="Genomic_DNA"/>
</dbReference>
<organism evidence="3 4">
    <name type="scientific">Geobacillus thermoleovorans CCB_US3_UF5</name>
    <dbReference type="NCBI Taxonomy" id="1111068"/>
    <lineage>
        <taxon>Bacteria</taxon>
        <taxon>Bacillati</taxon>
        <taxon>Bacillota</taxon>
        <taxon>Bacilli</taxon>
        <taxon>Bacillales</taxon>
        <taxon>Anoxybacillaceae</taxon>
        <taxon>Geobacillus</taxon>
        <taxon>Geobacillus thermoleovorans group</taxon>
    </lineage>
</organism>
<gene>
    <name evidence="3" type="ORF">GTCCBUS3UF5_19950</name>
</gene>
<dbReference type="Proteomes" id="UP000005636">
    <property type="component" value="Chromosome"/>
</dbReference>
<name>A0ABM5MHV6_GEOTH</name>
<dbReference type="SUPFAM" id="SSF51905">
    <property type="entry name" value="FAD/NAD(P)-binding domain"/>
    <property type="match status" value="1"/>
</dbReference>
<dbReference type="Pfam" id="PF01494">
    <property type="entry name" value="FAD_binding_3"/>
    <property type="match status" value="1"/>
</dbReference>
<keyword evidence="4" id="KW-1185">Reference proteome</keyword>
<reference evidence="3 4" key="1">
    <citation type="submission" date="2011-11" db="EMBL/GenBank/DDBJ databases">
        <title>Complete genome sequence of thermophilic Geobacillus thermoleovorans CCB_US3_UF5.</title>
        <authorList>
            <person name="Muhd Sakaff M.K.L."/>
            <person name="Abdul Rahman A.Y."/>
            <person name="Saito J.A."/>
            <person name="Hou S."/>
            <person name="Alam M."/>
        </authorList>
    </citation>
    <scope>NUCLEOTIDE SEQUENCE [LARGE SCALE GENOMIC DNA]</scope>
    <source>
        <strain evidence="3 4">CCB_US3_UF5</strain>
    </source>
</reference>
<evidence type="ECO:0000313" key="4">
    <source>
        <dbReference type="Proteomes" id="UP000005636"/>
    </source>
</evidence>
<dbReference type="RefSeq" id="WP_014195829.1">
    <property type="nucleotide sequence ID" value="NC_016593.1"/>
</dbReference>
<feature type="domain" description="FAD-binding" evidence="2">
    <location>
        <begin position="4"/>
        <end position="312"/>
    </location>
</feature>
<dbReference type="InterPro" id="IPR002938">
    <property type="entry name" value="FAD-bd"/>
</dbReference>
<proteinExistence type="predicted"/>
<dbReference type="InterPro" id="IPR050631">
    <property type="entry name" value="PheA/TfdB_FAD_monoxygenase"/>
</dbReference>
<dbReference type="PANTHER" id="PTHR43476:SF5">
    <property type="entry name" value="FAD-DEPENDENT MONOOXYGENASE"/>
    <property type="match status" value="1"/>
</dbReference>
<dbReference type="PRINTS" id="PR00420">
    <property type="entry name" value="RNGMNOXGNASE"/>
</dbReference>
<dbReference type="InterPro" id="IPR036188">
    <property type="entry name" value="FAD/NAD-bd_sf"/>
</dbReference>